<evidence type="ECO:0000256" key="1">
    <source>
        <dbReference type="SAM" id="Phobius"/>
    </source>
</evidence>
<feature type="transmembrane region" description="Helical" evidence="1">
    <location>
        <begin position="24"/>
        <end position="43"/>
    </location>
</feature>
<dbReference type="EMBL" id="JBEFKJ010000011">
    <property type="protein sequence ID" value="KAL2043352.1"/>
    <property type="molecule type" value="Genomic_DNA"/>
</dbReference>
<keyword evidence="1" id="KW-0472">Membrane</keyword>
<dbReference type="Proteomes" id="UP001590950">
    <property type="component" value="Unassembled WGS sequence"/>
</dbReference>
<accession>A0ABR4AFH7</accession>
<dbReference type="PANTHER" id="PTHR36124">
    <property type="match status" value="1"/>
</dbReference>
<evidence type="ECO:0000313" key="3">
    <source>
        <dbReference type="Proteomes" id="UP001590950"/>
    </source>
</evidence>
<keyword evidence="1" id="KW-1133">Transmembrane helix</keyword>
<keyword evidence="3" id="KW-1185">Reference proteome</keyword>
<dbReference type="InterPro" id="IPR046366">
    <property type="entry name" value="MPAB"/>
</dbReference>
<sequence length="428" mass="49994">MENVHPHSDNLTTTLPTQIEVLGLSWHLILFPLLFYPTICLLLRYHRLRQTLEEFPYTTRKSFASMTNEHALHIQQNLSQLEFPTIFEKALQFALFRTYGIPSISRLLVHTGELSEAANATKRYADTVLLIAEFMNYDPISERSVEAIGRMNYIHSQYQKAGKISNEDMLYTLALFALEPARWISKYEWRKLEDFENCAVGTFWKGLGDAMGINYGKLRSSEWTDGLHWLDEVNEWSEGYEKEKMIPDLNNNKTADQTIAILLWNIPDALKPIGTKVVSALMDDRLRTAMMYEKPPQFYFTLLATIFNIRKYILRYFCLPRPYVFRYHLLSDEPSKENTYFLKTWEAHPWYVKPTLRNRFGPLAWISWLRGLPLPGDEGEKYWPKGYKLEQVGPNIMRGKGAEYWKESKEGLARERGKGCPFGRAKVE</sequence>
<name>A0ABR4AFH7_9LECA</name>
<reference evidence="2 3" key="1">
    <citation type="submission" date="2024-09" db="EMBL/GenBank/DDBJ databases">
        <title>Rethinking Asexuality: The Enigmatic Case of Functional Sexual Genes in Lepraria (Stereocaulaceae).</title>
        <authorList>
            <person name="Doellman M."/>
            <person name="Sun Y."/>
            <person name="Barcenas-Pena A."/>
            <person name="Lumbsch H.T."/>
            <person name="Grewe F."/>
        </authorList>
    </citation>
    <scope>NUCLEOTIDE SEQUENCE [LARGE SCALE GENOMIC DNA]</scope>
    <source>
        <strain evidence="2 3">Mercado 3170</strain>
    </source>
</reference>
<proteinExistence type="predicted"/>
<evidence type="ECO:0000313" key="2">
    <source>
        <dbReference type="EMBL" id="KAL2043352.1"/>
    </source>
</evidence>
<organism evidence="2 3">
    <name type="scientific">Stereocaulon virgatum</name>
    <dbReference type="NCBI Taxonomy" id="373712"/>
    <lineage>
        <taxon>Eukaryota</taxon>
        <taxon>Fungi</taxon>
        <taxon>Dikarya</taxon>
        <taxon>Ascomycota</taxon>
        <taxon>Pezizomycotina</taxon>
        <taxon>Lecanoromycetes</taxon>
        <taxon>OSLEUM clade</taxon>
        <taxon>Lecanoromycetidae</taxon>
        <taxon>Lecanorales</taxon>
        <taxon>Lecanorineae</taxon>
        <taxon>Stereocaulaceae</taxon>
        <taxon>Stereocaulon</taxon>
    </lineage>
</organism>
<gene>
    <name evidence="2" type="ORF">N7G274_003658</name>
</gene>
<comment type="caution">
    <text evidence="2">The sequence shown here is derived from an EMBL/GenBank/DDBJ whole genome shotgun (WGS) entry which is preliminary data.</text>
</comment>
<keyword evidence="1" id="KW-0812">Transmembrane</keyword>
<evidence type="ECO:0008006" key="4">
    <source>
        <dbReference type="Google" id="ProtNLM"/>
    </source>
</evidence>
<dbReference type="PANTHER" id="PTHR36124:SF1">
    <property type="entry name" value="ER-BOUND OXYGENASE MPAB_MPAB'_RUBBER OXYGENASE CATALYTIC DOMAIN-CONTAINING PROTEIN"/>
    <property type="match status" value="1"/>
</dbReference>
<protein>
    <recommendedName>
        <fullName evidence="4">ER-bound oxygenase mpaB/mpaB'/Rubber oxygenase catalytic domain-containing protein</fullName>
    </recommendedName>
</protein>